<evidence type="ECO:0000313" key="3">
    <source>
        <dbReference type="WBParaSite" id="PDA_v2.g22480.t1"/>
    </source>
</evidence>
<feature type="compositionally biased region" description="Polar residues" evidence="1">
    <location>
        <begin position="259"/>
        <end position="269"/>
    </location>
</feature>
<keyword evidence="2" id="KW-1185">Reference proteome</keyword>
<dbReference type="Proteomes" id="UP000887578">
    <property type="component" value="Unplaced"/>
</dbReference>
<dbReference type="WBParaSite" id="PDA_v2.g22480.t1">
    <property type="protein sequence ID" value="PDA_v2.g22480.t1"/>
    <property type="gene ID" value="PDA_v2.g22480"/>
</dbReference>
<dbReference type="AlphaFoldDB" id="A0A914PW08"/>
<feature type="compositionally biased region" description="Basic residues" evidence="1">
    <location>
        <begin position="333"/>
        <end position="342"/>
    </location>
</feature>
<feature type="region of interest" description="Disordered" evidence="1">
    <location>
        <begin position="425"/>
        <end position="447"/>
    </location>
</feature>
<feature type="region of interest" description="Disordered" evidence="1">
    <location>
        <begin position="1"/>
        <end position="75"/>
    </location>
</feature>
<evidence type="ECO:0000313" key="2">
    <source>
        <dbReference type="Proteomes" id="UP000887578"/>
    </source>
</evidence>
<reference evidence="3" key="1">
    <citation type="submission" date="2022-11" db="UniProtKB">
        <authorList>
            <consortium name="WormBaseParasite"/>
        </authorList>
    </citation>
    <scope>IDENTIFICATION</scope>
</reference>
<feature type="compositionally biased region" description="Basic residues" evidence="1">
    <location>
        <begin position="108"/>
        <end position="122"/>
    </location>
</feature>
<accession>A0A914PW08</accession>
<feature type="compositionally biased region" description="Basic and acidic residues" evidence="1">
    <location>
        <begin position="218"/>
        <end position="229"/>
    </location>
</feature>
<proteinExistence type="predicted"/>
<evidence type="ECO:0000256" key="1">
    <source>
        <dbReference type="SAM" id="MobiDB-lite"/>
    </source>
</evidence>
<sequence length="526" mass="58674">MPRRSSRTPSPKKKPSPIKKLLLRRTSQTPERSIYQIVQAPRSTTFLEESYDETTPSPPPIERKEDKCQRKSYGNEFKGVSEKRLNTFGLEESADNESESDKEEKVVQRLKKKKKTMKKSRKSKALNMFDDLNSEIIANGLEGVKTIQAVTSLLDQSFTSCCKKSGDISKAYGSSLTSSLNKETIDETKMDIEEEKDVDMLQPKLSAKEETEMDIEEDKDRFVDQDKASTTKSKSKKTSNFESSMPKLSPMVLPPTLGSFDSSSTPKSSMKNDKKNVGLAMSEDSFEIIIEESAVKTTVVEDLTNLKLEDNVKAVEADIVSSTGKVVEQLPKSKSKQKKKLTPKPEGSSKSASTSELKLAINVVNVAEASMDTVSNVVMDKAEPKRKSKPIVKAKRNQKDKENSPPKLLRVLQSSVEANMEAENIEPQISKHESELPSTSTINQSNGFSSSKFSTFSPFTFTPEQLERFKSQQLPAHESIPNGPVGVKLVPQNRSSAPVFIQISQKDFRRMLSKLPQQQQTNAEKL</sequence>
<feature type="compositionally biased region" description="Acidic residues" evidence="1">
    <location>
        <begin position="92"/>
        <end position="101"/>
    </location>
</feature>
<feature type="region of interest" description="Disordered" evidence="1">
    <location>
        <begin position="89"/>
        <end position="122"/>
    </location>
</feature>
<protein>
    <submittedName>
        <fullName evidence="3">Uncharacterized protein</fullName>
    </submittedName>
</protein>
<feature type="region of interest" description="Disordered" evidence="1">
    <location>
        <begin position="323"/>
        <end position="355"/>
    </location>
</feature>
<feature type="region of interest" description="Disordered" evidence="1">
    <location>
        <begin position="186"/>
        <end position="276"/>
    </location>
</feature>
<organism evidence="2 3">
    <name type="scientific">Panagrolaimus davidi</name>
    <dbReference type="NCBI Taxonomy" id="227884"/>
    <lineage>
        <taxon>Eukaryota</taxon>
        <taxon>Metazoa</taxon>
        <taxon>Ecdysozoa</taxon>
        <taxon>Nematoda</taxon>
        <taxon>Chromadorea</taxon>
        <taxon>Rhabditida</taxon>
        <taxon>Tylenchina</taxon>
        <taxon>Panagrolaimomorpha</taxon>
        <taxon>Panagrolaimoidea</taxon>
        <taxon>Panagrolaimidae</taxon>
        <taxon>Panagrolaimus</taxon>
    </lineage>
</organism>
<feature type="compositionally biased region" description="Basic residues" evidence="1">
    <location>
        <begin position="386"/>
        <end position="396"/>
    </location>
</feature>
<feature type="compositionally biased region" description="Basic residues" evidence="1">
    <location>
        <begin position="1"/>
        <end position="23"/>
    </location>
</feature>
<feature type="compositionally biased region" description="Polar residues" evidence="1">
    <location>
        <begin position="436"/>
        <end position="447"/>
    </location>
</feature>
<name>A0A914PW08_9BILA</name>
<feature type="region of interest" description="Disordered" evidence="1">
    <location>
        <begin position="378"/>
        <end position="408"/>
    </location>
</feature>